<dbReference type="GO" id="GO:0012505">
    <property type="term" value="C:endomembrane system"/>
    <property type="evidence" value="ECO:0007669"/>
    <property type="project" value="UniProtKB-SubCell"/>
</dbReference>
<dbReference type="RefSeq" id="WP_029509380.1">
    <property type="nucleotide sequence ID" value="NZ_DAITWI010000001.1"/>
</dbReference>
<accession>A0A6L7ACZ9</accession>
<evidence type="ECO:0000256" key="5">
    <source>
        <dbReference type="SAM" id="Phobius"/>
    </source>
</evidence>
<proteinExistence type="predicted"/>
<name>A0A6L7ACZ9_LEULA</name>
<protein>
    <submittedName>
        <fullName evidence="6">VIT family protein</fullName>
    </submittedName>
</protein>
<keyword evidence="4 5" id="KW-0472">Membrane</keyword>
<dbReference type="PANTHER" id="PTHR31851">
    <property type="entry name" value="FE(2+)/MN(2+) TRANSPORTER PCL1"/>
    <property type="match status" value="1"/>
</dbReference>
<keyword evidence="2 5" id="KW-0812">Transmembrane</keyword>
<gene>
    <name evidence="6" type="ORF">GQS40_05230</name>
</gene>
<evidence type="ECO:0000256" key="2">
    <source>
        <dbReference type="ARBA" id="ARBA00022692"/>
    </source>
</evidence>
<comment type="subcellular location">
    <subcellularLocation>
        <location evidence="1">Endomembrane system</location>
        <topology evidence="1">Multi-pass membrane protein</topology>
    </subcellularLocation>
</comment>
<dbReference type="Proteomes" id="UP000478636">
    <property type="component" value="Unassembled WGS sequence"/>
</dbReference>
<comment type="caution">
    <text evidence="6">The sequence shown here is derived from an EMBL/GenBank/DDBJ whole genome shotgun (WGS) entry which is preliminary data.</text>
</comment>
<dbReference type="CDD" id="cd02432">
    <property type="entry name" value="Nodulin-21_like_1"/>
    <property type="match status" value="1"/>
</dbReference>
<feature type="transmembrane region" description="Helical" evidence="5">
    <location>
        <begin position="205"/>
        <end position="223"/>
    </location>
</feature>
<evidence type="ECO:0000313" key="6">
    <source>
        <dbReference type="EMBL" id="MWN21079.1"/>
    </source>
</evidence>
<reference evidence="6 7" key="1">
    <citation type="submission" date="2019-12" db="EMBL/GenBank/DDBJ databases">
        <title>Complete genome sequence of Leuconostoc lactis strain AVN1 provides insights into metabolic potential.</title>
        <authorList>
            <person name="Besrour N."/>
            <person name="Najjari A."/>
            <person name="Fhoula I."/>
            <person name="Jaballah S."/>
            <person name="Klibi N."/>
            <person name="Ouzari H.I."/>
        </authorList>
    </citation>
    <scope>NUCLEOTIDE SEQUENCE [LARGE SCALE GENOMIC DNA]</scope>
    <source>
        <strain evidence="6 7">AVN1</strain>
    </source>
</reference>
<dbReference type="InterPro" id="IPR008217">
    <property type="entry name" value="Ccc1_fam"/>
</dbReference>
<evidence type="ECO:0000256" key="3">
    <source>
        <dbReference type="ARBA" id="ARBA00022989"/>
    </source>
</evidence>
<dbReference type="AlphaFoldDB" id="A0A6L7ACZ9"/>
<dbReference type="EMBL" id="WSZI01000013">
    <property type="protein sequence ID" value="MWN21079.1"/>
    <property type="molecule type" value="Genomic_DNA"/>
</dbReference>
<keyword evidence="3 5" id="KW-1133">Transmembrane helix</keyword>
<organism evidence="6 7">
    <name type="scientific">Leuconostoc lactis</name>
    <dbReference type="NCBI Taxonomy" id="1246"/>
    <lineage>
        <taxon>Bacteria</taxon>
        <taxon>Bacillati</taxon>
        <taxon>Bacillota</taxon>
        <taxon>Bacilli</taxon>
        <taxon>Lactobacillales</taxon>
        <taxon>Lactobacillaceae</taxon>
        <taxon>Leuconostoc</taxon>
    </lineage>
</organism>
<evidence type="ECO:0000256" key="1">
    <source>
        <dbReference type="ARBA" id="ARBA00004127"/>
    </source>
</evidence>
<dbReference type="Pfam" id="PF01988">
    <property type="entry name" value="VIT1"/>
    <property type="match status" value="1"/>
</dbReference>
<feature type="transmembrane region" description="Helical" evidence="5">
    <location>
        <begin position="143"/>
        <end position="165"/>
    </location>
</feature>
<feature type="transmembrane region" description="Helical" evidence="5">
    <location>
        <begin position="40"/>
        <end position="59"/>
    </location>
</feature>
<sequence length="224" mass="24220">MEMHISKRINILRAIVMGANDGIISIAGVVFGVYGASMNAWAIFLAGLTATIAGTFSMATGEYVSVNSQLDSERAARAQQIMALDQHFNQEKEFLTQHYLADGITPEHARALAQQTMRQDALNETLHARYGIDEDNLISPIEAALASMIAFPIGAILPMVGMTLVPAPYRVITTLIFVVLALVLTGYFSAVYGNTPKTRVILRNVLMGIVTMGVTYVVGLLMVA</sequence>
<evidence type="ECO:0000256" key="4">
    <source>
        <dbReference type="ARBA" id="ARBA00023136"/>
    </source>
</evidence>
<dbReference type="GO" id="GO:0005384">
    <property type="term" value="F:manganese ion transmembrane transporter activity"/>
    <property type="evidence" value="ECO:0007669"/>
    <property type="project" value="InterPro"/>
</dbReference>
<feature type="transmembrane region" description="Helical" evidence="5">
    <location>
        <begin position="171"/>
        <end position="193"/>
    </location>
</feature>
<feature type="transmembrane region" description="Helical" evidence="5">
    <location>
        <begin position="12"/>
        <end position="34"/>
    </location>
</feature>
<dbReference type="GO" id="GO:0030026">
    <property type="term" value="P:intracellular manganese ion homeostasis"/>
    <property type="evidence" value="ECO:0007669"/>
    <property type="project" value="InterPro"/>
</dbReference>
<evidence type="ECO:0000313" key="7">
    <source>
        <dbReference type="Proteomes" id="UP000478636"/>
    </source>
</evidence>